<evidence type="ECO:0000313" key="3">
    <source>
        <dbReference type="Proteomes" id="UP001486207"/>
    </source>
</evidence>
<dbReference type="EMBL" id="JBEPFB010000001">
    <property type="protein sequence ID" value="MER7371487.1"/>
    <property type="molecule type" value="Genomic_DNA"/>
</dbReference>
<dbReference type="RefSeq" id="WP_190068782.1">
    <property type="nucleotide sequence ID" value="NZ_BNBM01000002.1"/>
</dbReference>
<dbReference type="InterPro" id="IPR046096">
    <property type="entry name" value="DUF6114"/>
</dbReference>
<name>A0ABV1XIR2_9ACTN</name>
<protein>
    <submittedName>
        <fullName evidence="2">DUF6114 domain-containing protein</fullName>
    </submittedName>
</protein>
<feature type="transmembrane region" description="Helical" evidence="1">
    <location>
        <begin position="36"/>
        <end position="60"/>
    </location>
</feature>
<keyword evidence="1" id="KW-0472">Membrane</keyword>
<dbReference type="Pfam" id="PF19609">
    <property type="entry name" value="DUF6114"/>
    <property type="match status" value="1"/>
</dbReference>
<keyword evidence="1" id="KW-1133">Transmembrane helix</keyword>
<keyword evidence="3" id="KW-1185">Reference proteome</keyword>
<sequence>MSWTAWRRSRPFWGGLLIMAGGVEVVWTTWGGLGLVQFSGLAGATGWLVCVAALTAGVLAWWSPDRCVLPGVLALAIAFVSLVMANLGGLFLGFLLLSTGGAMTVTWAPGPYSEEERQRRGALGDRQVQ</sequence>
<proteinExistence type="predicted"/>
<evidence type="ECO:0000313" key="2">
    <source>
        <dbReference type="EMBL" id="MER7371487.1"/>
    </source>
</evidence>
<accession>A0ABV1XIR2</accession>
<comment type="caution">
    <text evidence="2">The sequence shown here is derived from an EMBL/GenBank/DDBJ whole genome shotgun (WGS) entry which is preliminary data.</text>
</comment>
<reference evidence="2 3" key="1">
    <citation type="submission" date="2024-06" db="EMBL/GenBank/DDBJ databases">
        <title>The Natural Products Discovery Center: Release of the First 8490 Sequenced Strains for Exploring Actinobacteria Biosynthetic Diversity.</title>
        <authorList>
            <person name="Kalkreuter E."/>
            <person name="Kautsar S.A."/>
            <person name="Yang D."/>
            <person name="Bader C.D."/>
            <person name="Teijaro C.N."/>
            <person name="Fluegel L."/>
            <person name="Davis C.M."/>
            <person name="Simpson J.R."/>
            <person name="Lauterbach L."/>
            <person name="Steele A.D."/>
            <person name="Gui C."/>
            <person name="Meng S."/>
            <person name="Li G."/>
            <person name="Viehrig K."/>
            <person name="Ye F."/>
            <person name="Su P."/>
            <person name="Kiefer A.F."/>
            <person name="Nichols A."/>
            <person name="Cepeda A.J."/>
            <person name="Yan W."/>
            <person name="Fan B."/>
            <person name="Jiang Y."/>
            <person name="Adhikari A."/>
            <person name="Zheng C.-J."/>
            <person name="Schuster L."/>
            <person name="Cowan T.M."/>
            <person name="Smanski M.J."/>
            <person name="Chevrette M.G."/>
            <person name="De Carvalho L.P.S."/>
            <person name="Shen B."/>
        </authorList>
    </citation>
    <scope>NUCLEOTIDE SEQUENCE [LARGE SCALE GENOMIC DNA]</scope>
    <source>
        <strain evidence="2 3">NPDC000155</strain>
    </source>
</reference>
<evidence type="ECO:0000256" key="1">
    <source>
        <dbReference type="SAM" id="Phobius"/>
    </source>
</evidence>
<keyword evidence="1" id="KW-0812">Transmembrane</keyword>
<gene>
    <name evidence="2" type="ORF">ABT384_02335</name>
</gene>
<organism evidence="2 3">
    <name type="scientific">Streptomyces lanatus</name>
    <dbReference type="NCBI Taxonomy" id="66900"/>
    <lineage>
        <taxon>Bacteria</taxon>
        <taxon>Bacillati</taxon>
        <taxon>Actinomycetota</taxon>
        <taxon>Actinomycetes</taxon>
        <taxon>Kitasatosporales</taxon>
        <taxon>Streptomycetaceae</taxon>
        <taxon>Streptomyces</taxon>
    </lineage>
</organism>
<dbReference type="Proteomes" id="UP001486207">
    <property type="component" value="Unassembled WGS sequence"/>
</dbReference>
<feature type="transmembrane region" description="Helical" evidence="1">
    <location>
        <begin position="12"/>
        <end position="30"/>
    </location>
</feature>